<evidence type="ECO:0000256" key="2">
    <source>
        <dbReference type="ARBA" id="ARBA00022516"/>
    </source>
</evidence>
<evidence type="ECO:0000256" key="1">
    <source>
        <dbReference type="ARBA" id="ARBA00022475"/>
    </source>
</evidence>
<evidence type="ECO:0000256" key="8">
    <source>
        <dbReference type="ARBA" id="ARBA00023317"/>
    </source>
</evidence>
<name>A0A1P8UE61_9GAMM</name>
<keyword evidence="3" id="KW-0443">Lipid metabolism</keyword>
<proteinExistence type="predicted"/>
<keyword evidence="9" id="KW-1133">Transmembrane helix</keyword>
<dbReference type="GO" id="GO:0008654">
    <property type="term" value="P:phospholipid biosynthetic process"/>
    <property type="evidence" value="ECO:0007669"/>
    <property type="project" value="UniProtKB-KW"/>
</dbReference>
<evidence type="ECO:0000256" key="9">
    <source>
        <dbReference type="SAM" id="Phobius"/>
    </source>
</evidence>
<keyword evidence="4 9" id="KW-0472">Membrane</keyword>
<keyword evidence="8" id="KW-0670">Pyruvate</keyword>
<evidence type="ECO:0000313" key="11">
    <source>
        <dbReference type="Proteomes" id="UP000243807"/>
    </source>
</evidence>
<dbReference type="Proteomes" id="UP000243807">
    <property type="component" value="Chromosome"/>
</dbReference>
<dbReference type="PANTHER" id="PTHR35809">
    <property type="entry name" value="ARCHAETIDYLSERINE DECARBOXYLASE PROENZYME-RELATED"/>
    <property type="match status" value="1"/>
</dbReference>
<dbReference type="EMBL" id="CP019434">
    <property type="protein sequence ID" value="APZ42078.1"/>
    <property type="molecule type" value="Genomic_DNA"/>
</dbReference>
<dbReference type="KEGG" id="afy:BW247_02340"/>
<evidence type="ECO:0008006" key="12">
    <source>
        <dbReference type="Google" id="ProtNLM"/>
    </source>
</evidence>
<dbReference type="STRING" id="1765967.BW247_02340"/>
<evidence type="ECO:0000256" key="7">
    <source>
        <dbReference type="ARBA" id="ARBA00023264"/>
    </source>
</evidence>
<evidence type="ECO:0000256" key="4">
    <source>
        <dbReference type="ARBA" id="ARBA00023136"/>
    </source>
</evidence>
<evidence type="ECO:0000256" key="6">
    <source>
        <dbReference type="ARBA" id="ARBA00023209"/>
    </source>
</evidence>
<keyword evidence="9" id="KW-0812">Transmembrane</keyword>
<sequence>MPLAREGHWPLAALLALGLLVGLFIAWPLSLPVWVVLVLGLFVFRQPPRAVEAAPLNLLSPIDGRVRAVDTAQDPLLDRSARRISLHQNLFGPYVVYAPTEGRLQRLGGTWTVALLLRTDEGDELTLEVTRSRALRYLHCQMSAGERMRQGGVCGFAGFGRIVHLYLPADVRVEVAVGAKVRAGQPLAKLAPRAG</sequence>
<evidence type="ECO:0000313" key="10">
    <source>
        <dbReference type="EMBL" id="APZ42078.1"/>
    </source>
</evidence>
<dbReference type="InterPro" id="IPR033175">
    <property type="entry name" value="PSD-A"/>
</dbReference>
<evidence type="ECO:0000256" key="3">
    <source>
        <dbReference type="ARBA" id="ARBA00023098"/>
    </source>
</evidence>
<dbReference type="RefSeq" id="WP_076835467.1">
    <property type="nucleotide sequence ID" value="NZ_CP019434.1"/>
</dbReference>
<dbReference type="AlphaFoldDB" id="A0A1P8UE61"/>
<keyword evidence="1" id="KW-1003">Cell membrane</keyword>
<reference evidence="10 11" key="1">
    <citation type="submission" date="2017-01" db="EMBL/GenBank/DDBJ databases">
        <title>Draft sequence of Acidihalobacter ferrooxidans strain DSM 14175 (strain V8).</title>
        <authorList>
            <person name="Khaleque H.N."/>
            <person name="Ramsay J.P."/>
            <person name="Murphy R.J.T."/>
            <person name="Kaksonen A.H."/>
            <person name="Boxall N.J."/>
            <person name="Watkin E.L.J."/>
        </authorList>
    </citation>
    <scope>NUCLEOTIDE SEQUENCE [LARGE SCALE GENOMIC DNA]</scope>
    <source>
        <strain evidence="10 11">V8</strain>
    </source>
</reference>
<gene>
    <name evidence="10" type="ORF">BW247_02340</name>
</gene>
<protein>
    <recommendedName>
        <fullName evidence="12">Phosphatidylserine decarboxylase</fullName>
    </recommendedName>
</protein>
<dbReference type="OrthoDB" id="5958899at2"/>
<organism evidence="10 11">
    <name type="scientific">Acidihalobacter ferrooxydans</name>
    <dbReference type="NCBI Taxonomy" id="1765967"/>
    <lineage>
        <taxon>Bacteria</taxon>
        <taxon>Pseudomonadati</taxon>
        <taxon>Pseudomonadota</taxon>
        <taxon>Gammaproteobacteria</taxon>
        <taxon>Chromatiales</taxon>
        <taxon>Ectothiorhodospiraceae</taxon>
        <taxon>Acidihalobacter</taxon>
    </lineage>
</organism>
<keyword evidence="7" id="KW-1208">Phospholipid metabolism</keyword>
<keyword evidence="2" id="KW-0444">Lipid biosynthesis</keyword>
<keyword evidence="5" id="KW-0865">Zymogen</keyword>
<accession>A0A1P8UE61</accession>
<evidence type="ECO:0000256" key="5">
    <source>
        <dbReference type="ARBA" id="ARBA00023145"/>
    </source>
</evidence>
<feature type="transmembrane region" description="Helical" evidence="9">
    <location>
        <begin position="12"/>
        <end position="44"/>
    </location>
</feature>
<keyword evidence="11" id="KW-1185">Reference proteome</keyword>
<keyword evidence="6" id="KW-0594">Phospholipid biosynthesis</keyword>
<dbReference type="PANTHER" id="PTHR35809:SF1">
    <property type="entry name" value="ARCHAETIDYLSERINE DECARBOXYLASE PROENZYME-RELATED"/>
    <property type="match status" value="1"/>
</dbReference>